<evidence type="ECO:0000259" key="1">
    <source>
        <dbReference type="PROSITE" id="PS51352"/>
    </source>
</evidence>
<name>A0A6C0FHU1_9ZZZZ</name>
<sequence length="103" mass="11883">MIEIVDNDISVCKDKECHLLFYFTATWCGPCQRIKPLLQKLSKDVDPNKLEIYMVDIDGNEDLATEFNIRSVPTFYLYHKNKLKGETTGADISKVQELLNLIE</sequence>
<dbReference type="InterPro" id="IPR036249">
    <property type="entry name" value="Thioredoxin-like_sf"/>
</dbReference>
<dbReference type="PANTHER" id="PTHR10438:SF405">
    <property type="entry name" value="THIOREDOXIN DOMAIN-CONTAINING PROTEIN"/>
    <property type="match status" value="1"/>
</dbReference>
<proteinExistence type="predicted"/>
<dbReference type="AlphaFoldDB" id="A0A6C0FHU1"/>
<dbReference type="PROSITE" id="PS51352">
    <property type="entry name" value="THIOREDOXIN_2"/>
    <property type="match status" value="1"/>
</dbReference>
<dbReference type="InterPro" id="IPR013766">
    <property type="entry name" value="Thioredoxin_domain"/>
</dbReference>
<dbReference type="Gene3D" id="3.40.30.10">
    <property type="entry name" value="Glutaredoxin"/>
    <property type="match status" value="1"/>
</dbReference>
<dbReference type="CDD" id="cd02947">
    <property type="entry name" value="TRX_family"/>
    <property type="match status" value="1"/>
</dbReference>
<organism evidence="2">
    <name type="scientific">viral metagenome</name>
    <dbReference type="NCBI Taxonomy" id="1070528"/>
    <lineage>
        <taxon>unclassified sequences</taxon>
        <taxon>metagenomes</taxon>
        <taxon>organismal metagenomes</taxon>
    </lineage>
</organism>
<evidence type="ECO:0000313" key="2">
    <source>
        <dbReference type="EMBL" id="QHT39150.1"/>
    </source>
</evidence>
<dbReference type="SUPFAM" id="SSF52833">
    <property type="entry name" value="Thioredoxin-like"/>
    <property type="match status" value="1"/>
</dbReference>
<dbReference type="PANTHER" id="PTHR10438">
    <property type="entry name" value="THIOREDOXIN"/>
    <property type="match status" value="1"/>
</dbReference>
<dbReference type="EMBL" id="MN738839">
    <property type="protein sequence ID" value="QHT39150.1"/>
    <property type="molecule type" value="Genomic_DNA"/>
</dbReference>
<feature type="domain" description="Thioredoxin" evidence="1">
    <location>
        <begin position="1"/>
        <end position="103"/>
    </location>
</feature>
<accession>A0A6C0FHU1</accession>
<dbReference type="Pfam" id="PF00085">
    <property type="entry name" value="Thioredoxin"/>
    <property type="match status" value="1"/>
</dbReference>
<dbReference type="InterPro" id="IPR050620">
    <property type="entry name" value="Thioredoxin_H-type-like"/>
</dbReference>
<protein>
    <recommendedName>
        <fullName evidence="1">Thioredoxin domain-containing protein</fullName>
    </recommendedName>
</protein>
<reference evidence="2" key="1">
    <citation type="journal article" date="2020" name="Nature">
        <title>Giant virus diversity and host interactions through global metagenomics.</title>
        <authorList>
            <person name="Schulz F."/>
            <person name="Roux S."/>
            <person name="Paez-Espino D."/>
            <person name="Jungbluth S."/>
            <person name="Walsh D.A."/>
            <person name="Denef V.J."/>
            <person name="McMahon K.D."/>
            <person name="Konstantinidis K.T."/>
            <person name="Eloe-Fadrosh E.A."/>
            <person name="Kyrpides N.C."/>
            <person name="Woyke T."/>
        </authorList>
    </citation>
    <scope>NUCLEOTIDE SEQUENCE</scope>
    <source>
        <strain evidence="2">GVMAG-S-ERX556126-94</strain>
    </source>
</reference>
<dbReference type="PRINTS" id="PR00421">
    <property type="entry name" value="THIOREDOXIN"/>
</dbReference>